<evidence type="ECO:0000313" key="2">
    <source>
        <dbReference type="EMBL" id="SFV56364.1"/>
    </source>
</evidence>
<dbReference type="GO" id="GO:0046872">
    <property type="term" value="F:metal ion binding"/>
    <property type="evidence" value="ECO:0007669"/>
    <property type="project" value="InterPro"/>
</dbReference>
<gene>
    <name evidence="2" type="ORF">MNB_SUP05-5-482</name>
</gene>
<dbReference type="SUPFAM" id="SSF56059">
    <property type="entry name" value="Glutathione synthetase ATP-binding domain-like"/>
    <property type="match status" value="1"/>
</dbReference>
<keyword evidence="2" id="KW-0436">Ligase</keyword>
<dbReference type="GO" id="GO:0004357">
    <property type="term" value="F:glutamate-cysteine ligase activity"/>
    <property type="evidence" value="ECO:0007669"/>
    <property type="project" value="UniProtKB-EC"/>
</dbReference>
<organism evidence="2">
    <name type="scientific">hydrothermal vent metagenome</name>
    <dbReference type="NCBI Taxonomy" id="652676"/>
    <lineage>
        <taxon>unclassified sequences</taxon>
        <taxon>metagenomes</taxon>
        <taxon>ecological metagenomes</taxon>
    </lineage>
</organism>
<dbReference type="InterPro" id="IPR011761">
    <property type="entry name" value="ATP-grasp"/>
</dbReference>
<dbReference type="EMBL" id="FPHJ01000017">
    <property type="protein sequence ID" value="SFV56364.1"/>
    <property type="molecule type" value="Genomic_DNA"/>
</dbReference>
<protein>
    <submittedName>
        <fullName evidence="2">Glutamate--cysteine ligase</fullName>
        <ecNumber evidence="2">6.3.2.2</ecNumber>
    </submittedName>
</protein>
<dbReference type="AlphaFoldDB" id="A0A1W1BS98"/>
<name>A0A1W1BS98_9ZZZZ</name>
<dbReference type="EC" id="6.3.2.2" evidence="2"/>
<dbReference type="Gene3D" id="3.30.470.20">
    <property type="entry name" value="ATP-grasp fold, B domain"/>
    <property type="match status" value="2"/>
</dbReference>
<sequence>MKYFIYKIVVKYFLKDCSDYNPLIVRQSCRSKQQARKAFKKLKIPYAKGDIFFNPFKVLSFVRKNGFPVVIKPNIGGFSRGAYFPITNLFQLVKASFAVKKWWFSSVIEEYLEGNNYRIVVVKEDIMTIAKRFPPFVIGDGINTISTLIDIENKKRIEKKLLPILKAIPKNRKIKKYLKQANKTLSFIPKKSEQVFLYNKISLNLGSSIEIISKNTLTKYNKQQLFKILDYFDANILGIDVICQKELDIDFNQQKCIFLEVNSRPYLKMHEYPRYGKKEDLSYYFNNLKTTNAKTF</sequence>
<feature type="domain" description="ATP-grasp" evidence="1">
    <location>
        <begin position="36"/>
        <end position="292"/>
    </location>
</feature>
<reference evidence="2" key="1">
    <citation type="submission" date="2016-10" db="EMBL/GenBank/DDBJ databases">
        <authorList>
            <person name="de Groot N.N."/>
        </authorList>
    </citation>
    <scope>NUCLEOTIDE SEQUENCE</scope>
</reference>
<dbReference type="PROSITE" id="PS50975">
    <property type="entry name" value="ATP_GRASP"/>
    <property type="match status" value="1"/>
</dbReference>
<proteinExistence type="predicted"/>
<evidence type="ECO:0000259" key="1">
    <source>
        <dbReference type="PROSITE" id="PS50975"/>
    </source>
</evidence>
<dbReference type="GO" id="GO:0005524">
    <property type="term" value="F:ATP binding"/>
    <property type="evidence" value="ECO:0007669"/>
    <property type="project" value="InterPro"/>
</dbReference>
<accession>A0A1W1BS98</accession>